<dbReference type="NCBIfam" id="NF004226">
    <property type="entry name" value="PRK05673.1"/>
    <property type="match status" value="1"/>
</dbReference>
<evidence type="ECO:0000256" key="2">
    <source>
        <dbReference type="ARBA" id="ARBA00009496"/>
    </source>
</evidence>
<evidence type="ECO:0000256" key="1">
    <source>
        <dbReference type="ARBA" id="ARBA00004496"/>
    </source>
</evidence>
<keyword evidence="13" id="KW-1185">Reference proteome</keyword>
<dbReference type="InterPro" id="IPR029460">
    <property type="entry name" value="DNAPol_HHH"/>
</dbReference>
<dbReference type="Pfam" id="PF07733">
    <property type="entry name" value="DNA_pol3_alpha"/>
    <property type="match status" value="1"/>
</dbReference>
<dbReference type="CDD" id="cd12113">
    <property type="entry name" value="PHP_PolIIIA_DnaE3"/>
    <property type="match status" value="1"/>
</dbReference>
<dbReference type="Proteomes" id="UP001329915">
    <property type="component" value="Chromosome"/>
</dbReference>
<dbReference type="InterPro" id="IPR004365">
    <property type="entry name" value="NA-bd_OB_tRNA"/>
</dbReference>
<evidence type="ECO:0000256" key="5">
    <source>
        <dbReference type="ARBA" id="ARBA00022679"/>
    </source>
</evidence>
<dbReference type="RefSeq" id="WP_366922716.1">
    <property type="nucleotide sequence ID" value="NZ_CP121694.1"/>
</dbReference>
<dbReference type="SUPFAM" id="SSF89550">
    <property type="entry name" value="PHP domain-like"/>
    <property type="match status" value="1"/>
</dbReference>
<dbReference type="Pfam" id="PF02811">
    <property type="entry name" value="PHP"/>
    <property type="match status" value="1"/>
</dbReference>
<evidence type="ECO:0000256" key="4">
    <source>
        <dbReference type="ARBA" id="ARBA00019114"/>
    </source>
</evidence>
<dbReference type="KEGG" id="dbc:MFMK1_003191"/>
<dbReference type="GO" id="GO:0008408">
    <property type="term" value="F:3'-5' exonuclease activity"/>
    <property type="evidence" value="ECO:0007669"/>
    <property type="project" value="InterPro"/>
</dbReference>
<dbReference type="EC" id="2.7.7.7" evidence="3"/>
<evidence type="ECO:0000313" key="13">
    <source>
        <dbReference type="Proteomes" id="UP001329915"/>
    </source>
</evidence>
<proteinExistence type="inferred from homology"/>
<sequence>MAVTGNFTGETDRYNKFVHLHVHSEYSLLDGAARLENLVTRAKELGMDALALTDHGVMYGVVEFYKLARKYGIKPIIGCEVYLARRGRFDREANKDDSPYHLVLLAENATGYKNLMALVSKAYIEGFYYKPRVDKELLREYNQGLIAMSACLAGEIPAAVLDSRIDDARLIALEMSEIFGKNNFYLEIQDHGLKGQADVTRHLVNLSRGTGIPLVATNDVHYVMPDDTKTHEILLCIQTGKTLADPNRMDFGSGEFYLKDRSEMEMLFGEYPEALDNTLNIAERCQVDFDFGSLHLPYYEVPEEYNLDSYLSKLCREGLSRRYEKVTEQHDQRLEYELRIINKMDYPGYFLIVWDLVNFARSKGILVGPGRGSAAGSLVAYCLGITDIDPLKYGLLFERFLNPERVSMPDVDIDFCFERRGEVIDYVAQKYGSDHVAQIITFGTMAAKAAIRDVGRVLGFSPGEVDKIAKLVPNELGITITRALKVSDILRERYETEDKTRELIDMAKAIEGMPRHASTHAAGVVIAKEKLTNYVPLQTTSDKIVTTQFPMSTVEELGLLKMDILGLRTLTVMNHTLRLIRESSGTEVYLKEIPLDDPAVFEMLSQGDTIGVFQLESSGMRGILKNLKPEQFPDIIALVALYRPGPLGSGMVEDFINRKHGNTEASYLHPSLENILKETYGVILYQEQVMQIASTLAGFTLGEADLLRRAMGKKKPEVIMGLRDKFLKGADKNDISSVIAGKIFDLMEYFAGYGFNKSHSAAYALVAYQTAYFKANYPVEFMSALLTSIMNNTDKVPLYIDECRKMDIKILPPDVNESRMDFTVVGEKIRFGLAAVKNVGRGAIASIIDAREQNGSFKSLTDFCQRIDLRQVNRRVIESLVKCGAFGSLGLNRAQLLAVLDQSLDSAQAYQRDRAQGQVSLLDLVGEGDRGDCISERIPDLPEFGPRELLGMEKEMLGFYVSGHPVASYAEQIKAQTSYEIAKLPLVEDGTRVNLGGIITYVRRAITRKGEAMAYITLEDTGGMVEALVFPRTYSQLNTLLEEDRVVIMSGRLAKSEDELKIFVDGIQWLPEPGTDKLYLKILDRTHSMDRIKGFLQQFPGETPVYLYFPDNGRCIMTDRGHWVSPQEELINGLKGICGNECVKLVNG</sequence>
<dbReference type="SMART" id="SM00481">
    <property type="entry name" value="POLIIIAc"/>
    <property type="match status" value="1"/>
</dbReference>
<keyword evidence="6 12" id="KW-0548">Nucleotidyltransferase</keyword>
<dbReference type="EMBL" id="CP121694">
    <property type="protein sequence ID" value="WRO23334.1"/>
    <property type="molecule type" value="Genomic_DNA"/>
</dbReference>
<dbReference type="GO" id="GO:0003676">
    <property type="term" value="F:nucleic acid binding"/>
    <property type="evidence" value="ECO:0007669"/>
    <property type="project" value="InterPro"/>
</dbReference>
<keyword evidence="7" id="KW-0235">DNA replication</keyword>
<dbReference type="Gene3D" id="3.20.20.140">
    <property type="entry name" value="Metal-dependent hydrolases"/>
    <property type="match status" value="1"/>
</dbReference>
<evidence type="ECO:0000256" key="10">
    <source>
        <dbReference type="ARBA" id="ARBA00049244"/>
    </source>
</evidence>
<dbReference type="Gene3D" id="1.10.150.870">
    <property type="match status" value="1"/>
</dbReference>
<evidence type="ECO:0000256" key="3">
    <source>
        <dbReference type="ARBA" id="ARBA00012417"/>
    </source>
</evidence>
<dbReference type="CDD" id="cd04485">
    <property type="entry name" value="DnaE_OBF"/>
    <property type="match status" value="1"/>
</dbReference>
<dbReference type="Gene3D" id="1.10.10.1600">
    <property type="entry name" value="Bacterial DNA polymerase III alpha subunit, thumb domain"/>
    <property type="match status" value="1"/>
</dbReference>
<accession>A0AAU0URB3</accession>
<comment type="similarity">
    <text evidence="2">Belongs to the DNA polymerase type-C family. DnaE subfamily.</text>
</comment>
<protein>
    <recommendedName>
        <fullName evidence="4">DNA polymerase III subunit alpha</fullName>
        <ecNumber evidence="3">2.7.7.7</ecNumber>
    </recommendedName>
</protein>
<feature type="domain" description="Polymerase/histidinol phosphatase N-terminal" evidence="11">
    <location>
        <begin position="18"/>
        <end position="85"/>
    </location>
</feature>
<evidence type="ECO:0000256" key="6">
    <source>
        <dbReference type="ARBA" id="ARBA00022695"/>
    </source>
</evidence>
<dbReference type="InterPro" id="IPR004013">
    <property type="entry name" value="PHP_dom"/>
</dbReference>
<dbReference type="GO" id="GO:0005737">
    <property type="term" value="C:cytoplasm"/>
    <property type="evidence" value="ECO:0007669"/>
    <property type="project" value="UniProtKB-SubCell"/>
</dbReference>
<keyword evidence="8" id="KW-0239">DNA-directed DNA polymerase</keyword>
<dbReference type="InterPro" id="IPR041931">
    <property type="entry name" value="DNA_pol3_alpha_thumb_dom"/>
</dbReference>
<evidence type="ECO:0000259" key="11">
    <source>
        <dbReference type="SMART" id="SM00481"/>
    </source>
</evidence>
<dbReference type="InterPro" id="IPR004805">
    <property type="entry name" value="DnaE2/DnaE/PolC"/>
</dbReference>
<dbReference type="InterPro" id="IPR040982">
    <property type="entry name" value="DNA_pol3_finger"/>
</dbReference>
<organism evidence="12 13">
    <name type="scientific">Metallumcola ferriviriculae</name>
    <dbReference type="NCBI Taxonomy" id="3039180"/>
    <lineage>
        <taxon>Bacteria</taxon>
        <taxon>Bacillati</taxon>
        <taxon>Bacillota</taxon>
        <taxon>Clostridia</taxon>
        <taxon>Neomoorellales</taxon>
        <taxon>Desulfitibacteraceae</taxon>
        <taxon>Metallumcola</taxon>
    </lineage>
</organism>
<dbReference type="PANTHER" id="PTHR32294">
    <property type="entry name" value="DNA POLYMERASE III SUBUNIT ALPHA"/>
    <property type="match status" value="1"/>
</dbReference>
<dbReference type="InterPro" id="IPR011708">
    <property type="entry name" value="DNA_pol3_alpha_NTPase_dom"/>
</dbReference>
<gene>
    <name evidence="12" type="ORF">MFMK1_003191</name>
</gene>
<evidence type="ECO:0000256" key="7">
    <source>
        <dbReference type="ARBA" id="ARBA00022705"/>
    </source>
</evidence>
<evidence type="ECO:0000256" key="9">
    <source>
        <dbReference type="ARBA" id="ARBA00025611"/>
    </source>
</evidence>
<dbReference type="Pfam" id="PF17657">
    <property type="entry name" value="DNA_pol3_finger"/>
    <property type="match status" value="1"/>
</dbReference>
<dbReference type="GO" id="GO:0003887">
    <property type="term" value="F:DNA-directed DNA polymerase activity"/>
    <property type="evidence" value="ECO:0007669"/>
    <property type="project" value="UniProtKB-KW"/>
</dbReference>
<dbReference type="InterPro" id="IPR003141">
    <property type="entry name" value="Pol/His_phosphatase_N"/>
</dbReference>
<dbReference type="InterPro" id="IPR016195">
    <property type="entry name" value="Pol/histidinol_Pase-like"/>
</dbReference>
<dbReference type="Pfam" id="PF14579">
    <property type="entry name" value="HHH_6"/>
    <property type="match status" value="1"/>
</dbReference>
<comment type="subcellular location">
    <subcellularLocation>
        <location evidence="1">Cytoplasm</location>
    </subcellularLocation>
</comment>
<comment type="catalytic activity">
    <reaction evidence="10">
        <text>DNA(n) + a 2'-deoxyribonucleoside 5'-triphosphate = DNA(n+1) + diphosphate</text>
        <dbReference type="Rhea" id="RHEA:22508"/>
        <dbReference type="Rhea" id="RHEA-COMP:17339"/>
        <dbReference type="Rhea" id="RHEA-COMP:17340"/>
        <dbReference type="ChEBI" id="CHEBI:33019"/>
        <dbReference type="ChEBI" id="CHEBI:61560"/>
        <dbReference type="ChEBI" id="CHEBI:173112"/>
        <dbReference type="EC" id="2.7.7.7"/>
    </reaction>
</comment>
<dbReference type="PANTHER" id="PTHR32294:SF0">
    <property type="entry name" value="DNA POLYMERASE III SUBUNIT ALPHA"/>
    <property type="match status" value="1"/>
</dbReference>
<reference evidence="12 13" key="1">
    <citation type="submission" date="2023-04" db="EMBL/GenBank/DDBJ databases">
        <authorList>
            <person name="Hsu D."/>
        </authorList>
    </citation>
    <scope>NUCLEOTIDE SEQUENCE [LARGE SCALE GENOMIC DNA]</scope>
    <source>
        <strain evidence="12 13">MK1</strain>
    </source>
</reference>
<evidence type="ECO:0000256" key="8">
    <source>
        <dbReference type="ARBA" id="ARBA00022932"/>
    </source>
</evidence>
<dbReference type="NCBIfam" id="TIGR00594">
    <property type="entry name" value="polc"/>
    <property type="match status" value="1"/>
</dbReference>
<comment type="function">
    <text evidence="9">DNA polymerase III is a complex, multichain enzyme responsible for most of the replicative synthesis in bacteria. This DNA polymerase also exhibits 3' to 5' exonuclease activity. The alpha chain is the DNA polymerase.</text>
</comment>
<dbReference type="NCBIfam" id="NF005298">
    <property type="entry name" value="PRK06826.1"/>
    <property type="match status" value="1"/>
</dbReference>
<name>A0AAU0URB3_9FIRM</name>
<dbReference type="Pfam" id="PF01336">
    <property type="entry name" value="tRNA_anti-codon"/>
    <property type="match status" value="1"/>
</dbReference>
<dbReference type="AlphaFoldDB" id="A0AAU0URB3"/>
<evidence type="ECO:0000313" key="12">
    <source>
        <dbReference type="EMBL" id="WRO23334.1"/>
    </source>
</evidence>
<dbReference type="GO" id="GO:0006260">
    <property type="term" value="P:DNA replication"/>
    <property type="evidence" value="ECO:0007669"/>
    <property type="project" value="UniProtKB-KW"/>
</dbReference>
<keyword evidence="5 12" id="KW-0808">Transferase</keyword>